<sequence length="307" mass="33555">MKRAYEPVDVIALLGLVALLVGAYLLLTAPASGAVPPADPVSGLAMEQERGIMAAMYWVQPALGEAIVEKALLERDQSRSMNMAVADLNRALLRRDRHDRIERRPLAYLDVVATQDAMMEANHLARVQAVMGRSIVNWTQRGVRIGLMPSTEQSEAYTRRMIGKTQAQGMMLEDEFDATRQPNLGAAIVEAGRDWEAYAGDTQEHLGRAIVQVVKVQDEYAQALARNQEQLAALVSAVARTEARADLFARLMQLDPVATPTSFAEAEPISTPSRPSTMLVALWSGLAGFAVFLRLFLSVARVEGRAA</sequence>
<organism evidence="2 3">
    <name type="scientific">Nitrospira tepida</name>
    <dbReference type="NCBI Taxonomy" id="2973512"/>
    <lineage>
        <taxon>Bacteria</taxon>
        <taxon>Pseudomonadati</taxon>
        <taxon>Nitrospirota</taxon>
        <taxon>Nitrospiria</taxon>
        <taxon>Nitrospirales</taxon>
        <taxon>Nitrospiraceae</taxon>
        <taxon>Nitrospira</taxon>
    </lineage>
</organism>
<dbReference type="KEGG" id="nti:DNFV4_03543"/>
<reference evidence="2" key="1">
    <citation type="submission" date="2022-10" db="EMBL/GenBank/DDBJ databases">
        <authorList>
            <person name="Koch H."/>
        </authorList>
    </citation>
    <scope>NUCLEOTIDE SEQUENCE</scope>
    <source>
        <strain evidence="2">DNF</strain>
    </source>
</reference>
<proteinExistence type="predicted"/>
<keyword evidence="1" id="KW-1133">Transmembrane helix</keyword>
<evidence type="ECO:0000313" key="3">
    <source>
        <dbReference type="Proteomes" id="UP001179121"/>
    </source>
</evidence>
<dbReference type="RefSeq" id="WP_289270045.1">
    <property type="nucleotide sequence ID" value="NZ_OX365700.1"/>
</dbReference>
<dbReference type="EMBL" id="OX365700">
    <property type="protein sequence ID" value="CAI4033110.1"/>
    <property type="molecule type" value="Genomic_DNA"/>
</dbReference>
<protein>
    <submittedName>
        <fullName evidence="2">Uncharacterized protein</fullName>
    </submittedName>
</protein>
<dbReference type="AlphaFoldDB" id="A0AA86N211"/>
<gene>
    <name evidence="2" type="ORF">DNFV4_03543</name>
</gene>
<feature type="transmembrane region" description="Helical" evidence="1">
    <location>
        <begin position="278"/>
        <end position="297"/>
    </location>
</feature>
<dbReference type="Proteomes" id="UP001179121">
    <property type="component" value="Chromosome"/>
</dbReference>
<name>A0AA86N211_9BACT</name>
<evidence type="ECO:0000256" key="1">
    <source>
        <dbReference type="SAM" id="Phobius"/>
    </source>
</evidence>
<keyword evidence="1" id="KW-0472">Membrane</keyword>
<keyword evidence="3" id="KW-1185">Reference proteome</keyword>
<accession>A0AA86N211</accession>
<keyword evidence="1" id="KW-0812">Transmembrane</keyword>
<evidence type="ECO:0000313" key="2">
    <source>
        <dbReference type="EMBL" id="CAI4033110.1"/>
    </source>
</evidence>